<dbReference type="PANTHER" id="PTHR40265">
    <property type="entry name" value="BLL2707 PROTEIN"/>
    <property type="match status" value="1"/>
</dbReference>
<evidence type="ECO:0000259" key="1">
    <source>
        <dbReference type="Pfam" id="PF13468"/>
    </source>
</evidence>
<proteinExistence type="predicted"/>
<feature type="domain" description="Glyoxalase-like" evidence="1">
    <location>
        <begin position="4"/>
        <end position="183"/>
    </location>
</feature>
<keyword evidence="3" id="KW-1185">Reference proteome</keyword>
<dbReference type="EMBL" id="QJJQ01000001">
    <property type="protein sequence ID" value="PXW90355.1"/>
    <property type="molecule type" value="Genomic_DNA"/>
</dbReference>
<dbReference type="AlphaFoldDB" id="A0A2V3WDS8"/>
<dbReference type="SUPFAM" id="SSF54593">
    <property type="entry name" value="Glyoxalase/Bleomycin resistance protein/Dihydroxybiphenyl dioxygenase"/>
    <property type="match status" value="1"/>
</dbReference>
<evidence type="ECO:0000313" key="3">
    <source>
        <dbReference type="Proteomes" id="UP000247978"/>
    </source>
</evidence>
<dbReference type="Proteomes" id="UP000247978">
    <property type="component" value="Unassembled WGS sequence"/>
</dbReference>
<reference evidence="2 3" key="1">
    <citation type="submission" date="2018-05" db="EMBL/GenBank/DDBJ databases">
        <title>Genomic Encyclopedia of Type Strains, Phase IV (KMG-IV): sequencing the most valuable type-strain genomes for metagenomic binning, comparative biology and taxonomic classification.</title>
        <authorList>
            <person name="Goeker M."/>
        </authorList>
    </citation>
    <scope>NUCLEOTIDE SEQUENCE [LARGE SCALE GENOMIC DNA]</scope>
    <source>
        <strain evidence="2 3">DSM 28556</strain>
    </source>
</reference>
<evidence type="ECO:0000313" key="2">
    <source>
        <dbReference type="EMBL" id="PXW90355.1"/>
    </source>
</evidence>
<organism evidence="2 3">
    <name type="scientific">Pseudogracilibacillus auburnensis</name>
    <dbReference type="NCBI Taxonomy" id="1494959"/>
    <lineage>
        <taxon>Bacteria</taxon>
        <taxon>Bacillati</taxon>
        <taxon>Bacillota</taxon>
        <taxon>Bacilli</taxon>
        <taxon>Bacillales</taxon>
        <taxon>Bacillaceae</taxon>
        <taxon>Pseudogracilibacillus</taxon>
    </lineage>
</organism>
<accession>A0A2V3WDS8</accession>
<dbReference type="InterPro" id="IPR029068">
    <property type="entry name" value="Glyas_Bleomycin-R_OHBP_Dase"/>
</dbReference>
<name>A0A2V3WDS8_9BACI</name>
<gene>
    <name evidence="2" type="ORF">DFR56_101267</name>
</gene>
<dbReference type="RefSeq" id="WP_110393622.1">
    <property type="nucleotide sequence ID" value="NZ_JBHUHB010000001.1"/>
</dbReference>
<dbReference type="InterPro" id="IPR025870">
    <property type="entry name" value="Glyoxalase-like_dom"/>
</dbReference>
<dbReference type="PANTHER" id="PTHR40265:SF1">
    <property type="entry name" value="GLYOXALASE-LIKE DOMAIN-CONTAINING PROTEIN"/>
    <property type="match status" value="1"/>
</dbReference>
<comment type="caution">
    <text evidence="2">The sequence shown here is derived from an EMBL/GenBank/DDBJ whole genome shotgun (WGS) entry which is preliminary data.</text>
</comment>
<dbReference type="Gene3D" id="3.10.180.10">
    <property type="entry name" value="2,3-Dihydroxybiphenyl 1,2-Dioxygenase, domain 1"/>
    <property type="match status" value="1"/>
</dbReference>
<protein>
    <submittedName>
        <fullName evidence="2">Glyoxalase-like protein</fullName>
    </submittedName>
</protein>
<sequence>MLSLDHIVFSGLDIEEASEKYGKEFALKSVKGGVHENWGTYNYLAHFSNHCYVEWLGIKDLQRAEQSENPLINHLVTILRKGKQGPFQFALRTNKLDEFVEHFNDVNIRFIGPVQGKRKTPEGTLLTWRMLFPLYDVSKEMLPFLIEWDQPEEDRIDVSLVNGPAITTVYYGGTTIERFTKIYNLSFKNRIVNKISLKNASIVFTDKDSLSINLM</sequence>
<dbReference type="OrthoDB" id="9111355at2"/>
<dbReference type="Pfam" id="PF13468">
    <property type="entry name" value="Glyoxalase_3"/>
    <property type="match status" value="1"/>
</dbReference>